<dbReference type="SMART" id="SM00399">
    <property type="entry name" value="ZnF_C4"/>
    <property type="match status" value="3"/>
</dbReference>
<keyword evidence="8" id="KW-0539">Nucleus</keyword>
<evidence type="ECO:0000313" key="12">
    <source>
        <dbReference type="Proteomes" id="UP000549394"/>
    </source>
</evidence>
<dbReference type="GO" id="GO:0004879">
    <property type="term" value="F:nuclear receptor activity"/>
    <property type="evidence" value="ECO:0007669"/>
    <property type="project" value="TreeGrafter"/>
</dbReference>
<keyword evidence="3" id="KW-0862">Zinc</keyword>
<gene>
    <name evidence="11" type="ORF">DGYR_LOCUS9643</name>
</gene>
<dbReference type="PRINTS" id="PR00047">
    <property type="entry name" value="STROIDFINGER"/>
</dbReference>
<proteinExistence type="predicted"/>
<dbReference type="OrthoDB" id="5799427at2759"/>
<dbReference type="GO" id="GO:0008270">
    <property type="term" value="F:zinc ion binding"/>
    <property type="evidence" value="ECO:0007669"/>
    <property type="project" value="UniProtKB-KW"/>
</dbReference>
<comment type="caution">
    <text evidence="11">The sequence shown here is derived from an EMBL/GenBank/DDBJ whole genome shotgun (WGS) entry which is preliminary data.</text>
</comment>
<reference evidence="11 12" key="1">
    <citation type="submission" date="2020-08" db="EMBL/GenBank/DDBJ databases">
        <authorList>
            <person name="Hejnol A."/>
        </authorList>
    </citation>
    <scope>NUCLEOTIDE SEQUENCE [LARGE SCALE GENOMIC DNA]</scope>
</reference>
<name>A0A7I8VZJ5_9ANNE</name>
<evidence type="ECO:0000256" key="5">
    <source>
        <dbReference type="ARBA" id="ARBA00023125"/>
    </source>
</evidence>
<keyword evidence="7" id="KW-0675">Receptor</keyword>
<feature type="domain" description="Nuclear receptor" evidence="10">
    <location>
        <begin position="470"/>
        <end position="546"/>
    </location>
</feature>
<accession>A0A7I8VZJ5</accession>
<dbReference type="PANTHER" id="PTHR24082">
    <property type="entry name" value="NUCLEAR HORMONE RECEPTOR"/>
    <property type="match status" value="1"/>
</dbReference>
<evidence type="ECO:0000256" key="7">
    <source>
        <dbReference type="ARBA" id="ARBA00023170"/>
    </source>
</evidence>
<dbReference type="Gene3D" id="1.10.565.10">
    <property type="entry name" value="Retinoid X Receptor"/>
    <property type="match status" value="1"/>
</dbReference>
<dbReference type="EMBL" id="CAJFCJ010000015">
    <property type="protein sequence ID" value="CAD5121730.1"/>
    <property type="molecule type" value="Genomic_DNA"/>
</dbReference>
<dbReference type="GO" id="GO:0000978">
    <property type="term" value="F:RNA polymerase II cis-regulatory region sequence-specific DNA binding"/>
    <property type="evidence" value="ECO:0007669"/>
    <property type="project" value="TreeGrafter"/>
</dbReference>
<dbReference type="AlphaFoldDB" id="A0A7I8VZJ5"/>
<dbReference type="Pfam" id="PF00105">
    <property type="entry name" value="zf-C4"/>
    <property type="match status" value="3"/>
</dbReference>
<evidence type="ECO:0000256" key="3">
    <source>
        <dbReference type="ARBA" id="ARBA00022833"/>
    </source>
</evidence>
<evidence type="ECO:0000256" key="8">
    <source>
        <dbReference type="ARBA" id="ARBA00023242"/>
    </source>
</evidence>
<dbReference type="InterPro" id="IPR013088">
    <property type="entry name" value="Znf_NHR/GATA"/>
</dbReference>
<protein>
    <submittedName>
        <fullName evidence="11">DgyrCDS10207</fullName>
    </submittedName>
</protein>
<evidence type="ECO:0000256" key="4">
    <source>
        <dbReference type="ARBA" id="ARBA00023015"/>
    </source>
</evidence>
<feature type="compositionally biased region" description="Low complexity" evidence="9">
    <location>
        <begin position="441"/>
        <end position="458"/>
    </location>
</feature>
<dbReference type="InterPro" id="IPR035500">
    <property type="entry name" value="NHR-like_dom_sf"/>
</dbReference>
<keyword evidence="4" id="KW-0805">Transcription regulation</keyword>
<keyword evidence="5" id="KW-0238">DNA-binding</keyword>
<dbReference type="GO" id="GO:0030154">
    <property type="term" value="P:cell differentiation"/>
    <property type="evidence" value="ECO:0007669"/>
    <property type="project" value="TreeGrafter"/>
</dbReference>
<evidence type="ECO:0000256" key="1">
    <source>
        <dbReference type="ARBA" id="ARBA00022723"/>
    </source>
</evidence>
<keyword evidence="6" id="KW-0804">Transcription</keyword>
<evidence type="ECO:0000256" key="9">
    <source>
        <dbReference type="SAM" id="MobiDB-lite"/>
    </source>
</evidence>
<dbReference type="PROSITE" id="PS51030">
    <property type="entry name" value="NUCLEAR_REC_DBD_2"/>
    <property type="match status" value="3"/>
</dbReference>
<organism evidence="11 12">
    <name type="scientific">Dimorphilus gyrociliatus</name>
    <dbReference type="NCBI Taxonomy" id="2664684"/>
    <lineage>
        <taxon>Eukaryota</taxon>
        <taxon>Metazoa</taxon>
        <taxon>Spiralia</taxon>
        <taxon>Lophotrochozoa</taxon>
        <taxon>Annelida</taxon>
        <taxon>Polychaeta</taxon>
        <taxon>Polychaeta incertae sedis</taxon>
        <taxon>Dinophilidae</taxon>
        <taxon>Dimorphilus</taxon>
    </lineage>
</organism>
<dbReference type="GO" id="GO:0000122">
    <property type="term" value="P:negative regulation of transcription by RNA polymerase II"/>
    <property type="evidence" value="ECO:0007669"/>
    <property type="project" value="TreeGrafter"/>
</dbReference>
<sequence>MSADNFKDLNIDFMDFVTKICDDDRSPDEFFADVPIDEPENDKNLPNCQVCGAKSTGYHYGAYTCRACKIFYFRNNQKMGTFKCLSGRKTCCPGVNFTFNCKYCRLKRCLDIGMSKKAVQMGRQSKIRASQLEKLNNSSKSVSKIQLLSSHSDADDLIIMCSNNFCEFKNLDWSEVICPAKKTSPSEYDYTISFEEFIEVWHATGKELDDRRVYLKHNEQFLKIILTDYYKFVSKLPGMCELQGESFWRLFLMTAALIHIAVTSQNILGFEDDNLVVTYNGFSTRHPLHSLENTLGKDNVRLQKLCHNRIIQANLKHEEVMFVCSLHLLAICNSHNGILKTASNRMTLAFSRYLDTNYGRDSTKRMQEIINLVAFLTQLNSVPRKYMYKYNQFLDTIYTNPLVKASHGIGDYEIDLPKMDELNYIDDDLTDFINQIANSNDSDSPPGSTVSSSDSNSVRQIEPLETKTVLPPCQVCGGNSSGYHYGADTCEACKVFFYRSIQLHESYKCKNERKLCSPNFRFLFACKACRYKRCIEIGMSRSAIKVGRYSKVRHEENMKKRANYQRLKSFIPFLPRHTYSDDLLNQFTVTFSQLLSVKWSPSYKEICGEASNILANGTVSKDIYMDVWQVTGVELDGRKQYMQLSDEISKQNFLAVLPLLRSLPGMIELDEDSFRKNILSHYDQFGWLYFPNERCKLMNNKFVLEFPEGSQLVLDKESYVDFSDQESYEQEVQFLNRYKDIALTFEESVIILLFCLVKPNTKFPHFGPIYKTIALTFTRYLERQYGHKYEKRLSDILLYHGGTIEEVEQINQALKSMSIDSSMFFEKNNYLEGIFHFGAVTCEACKLFFRRCRKKDHFKCIIGENTCQPNENSTFLCKSCRLRKCLVVGMSTEKIVRGRYAQKIIKEKNKKQFQPPDVVTISLLPAYSDLDDLIIRNSNNIYSIRQIKWFDTLPNLQEIMYNIQKCIYSPVHSIDTFVQVLEGTGKHVDDRRIALQLIEDLLEVVLLKLLPFIKQLPGMMEVKRKDFFRDFLSSGGLLHLVLSMENICALENEFLIINLNGHKVVVGIEVARAVMSERLVDFKRRSQVLLQECKLTDEEFSFVCALNLLSPQRGIPVLNYHYKRMVSAFTRYLTTTYGRDYIRKFQAIIALMSHYSQCPFIRSGGSRNGLKYYNLVYRKPLVKAVYGLGNLEDHLRNITSVHIPQN</sequence>
<dbReference type="InterPro" id="IPR001628">
    <property type="entry name" value="Znf_hrmn_rcpt"/>
</dbReference>
<keyword evidence="12" id="KW-1185">Reference proteome</keyword>
<keyword evidence="2" id="KW-0863">Zinc-finger</keyword>
<dbReference type="GO" id="GO:0045944">
    <property type="term" value="P:positive regulation of transcription by RNA polymerase II"/>
    <property type="evidence" value="ECO:0007669"/>
    <property type="project" value="TreeGrafter"/>
</dbReference>
<dbReference type="PANTHER" id="PTHR24082:SF507">
    <property type="entry name" value="BILE ACID RECEPTOR-RELATED"/>
    <property type="match status" value="1"/>
</dbReference>
<dbReference type="Proteomes" id="UP000549394">
    <property type="component" value="Unassembled WGS sequence"/>
</dbReference>
<dbReference type="Gene3D" id="3.30.50.10">
    <property type="entry name" value="Erythroid Transcription Factor GATA-1, subunit A"/>
    <property type="match status" value="3"/>
</dbReference>
<dbReference type="GO" id="GO:0009755">
    <property type="term" value="P:hormone-mediated signaling pathway"/>
    <property type="evidence" value="ECO:0007669"/>
    <property type="project" value="TreeGrafter"/>
</dbReference>
<dbReference type="SUPFAM" id="SSF57716">
    <property type="entry name" value="Glucocorticoid receptor-like (DNA-binding domain)"/>
    <property type="match status" value="3"/>
</dbReference>
<keyword evidence="1" id="KW-0479">Metal-binding</keyword>
<evidence type="ECO:0000259" key="10">
    <source>
        <dbReference type="PROSITE" id="PS51030"/>
    </source>
</evidence>
<feature type="domain" description="Nuclear receptor" evidence="10">
    <location>
        <begin position="45"/>
        <end position="121"/>
    </location>
</feature>
<feature type="domain" description="Nuclear receptor" evidence="10">
    <location>
        <begin position="814"/>
        <end position="897"/>
    </location>
</feature>
<evidence type="ECO:0000256" key="2">
    <source>
        <dbReference type="ARBA" id="ARBA00022771"/>
    </source>
</evidence>
<dbReference type="SUPFAM" id="SSF48508">
    <property type="entry name" value="Nuclear receptor ligand-binding domain"/>
    <property type="match status" value="2"/>
</dbReference>
<dbReference type="InterPro" id="IPR050234">
    <property type="entry name" value="Nuclear_hormone_rcpt_NR1"/>
</dbReference>
<evidence type="ECO:0000313" key="11">
    <source>
        <dbReference type="EMBL" id="CAD5121730.1"/>
    </source>
</evidence>
<feature type="region of interest" description="Disordered" evidence="9">
    <location>
        <begin position="438"/>
        <end position="458"/>
    </location>
</feature>
<evidence type="ECO:0000256" key="6">
    <source>
        <dbReference type="ARBA" id="ARBA00023163"/>
    </source>
</evidence>